<dbReference type="GO" id="GO:0016263">
    <property type="term" value="F:glycoprotein-N-acetylgalactosamine 3-beta-galactosyltransferase activity"/>
    <property type="evidence" value="ECO:0007669"/>
    <property type="project" value="TreeGrafter"/>
</dbReference>
<accession>A0A819XGJ5</accession>
<feature type="non-terminal residue" evidence="8">
    <location>
        <position position="1"/>
    </location>
</feature>
<dbReference type="PANTHER" id="PTHR23033:SF14">
    <property type="entry name" value="GLYCOPROTEIN-N-ACETYLGALACTOSAMINE 3-BETA-GALACTOSYLTRANSFERASE 1-RELATED"/>
    <property type="match status" value="1"/>
</dbReference>
<evidence type="ECO:0000256" key="6">
    <source>
        <dbReference type="ARBA" id="ARBA00023136"/>
    </source>
</evidence>
<keyword evidence="5" id="KW-1133">Transmembrane helix</keyword>
<comment type="similarity">
    <text evidence="2">Belongs to the glycosyltransferase 31 family. Beta3-Gal-T subfamily.</text>
</comment>
<comment type="subcellular location">
    <subcellularLocation>
        <location evidence="1">Membrane</location>
        <topology evidence="1">Single-pass type II membrane protein</topology>
    </subcellularLocation>
</comment>
<dbReference type="AlphaFoldDB" id="A0A819XGJ5"/>
<keyword evidence="6" id="KW-0472">Membrane</keyword>
<gene>
    <name evidence="8" type="ORF">KXQ929_LOCUS36430</name>
</gene>
<proteinExistence type="inferred from homology"/>
<evidence type="ECO:0000256" key="1">
    <source>
        <dbReference type="ARBA" id="ARBA00004606"/>
    </source>
</evidence>
<evidence type="ECO:0000256" key="5">
    <source>
        <dbReference type="ARBA" id="ARBA00022989"/>
    </source>
</evidence>
<dbReference type="GO" id="GO:0016020">
    <property type="term" value="C:membrane"/>
    <property type="evidence" value="ECO:0007669"/>
    <property type="project" value="UniProtKB-SubCell"/>
</dbReference>
<reference evidence="8" key="1">
    <citation type="submission" date="2021-02" db="EMBL/GenBank/DDBJ databases">
        <authorList>
            <person name="Nowell W R."/>
        </authorList>
    </citation>
    <scope>NUCLEOTIDE SEQUENCE</scope>
</reference>
<comment type="caution">
    <text evidence="8">The sequence shown here is derived from an EMBL/GenBank/DDBJ whole genome shotgun (WGS) entry which is preliminary data.</text>
</comment>
<organism evidence="8 9">
    <name type="scientific">Adineta steineri</name>
    <dbReference type="NCBI Taxonomy" id="433720"/>
    <lineage>
        <taxon>Eukaryota</taxon>
        <taxon>Metazoa</taxon>
        <taxon>Spiralia</taxon>
        <taxon>Gnathifera</taxon>
        <taxon>Rotifera</taxon>
        <taxon>Eurotatoria</taxon>
        <taxon>Bdelloidea</taxon>
        <taxon>Adinetida</taxon>
        <taxon>Adinetidae</taxon>
        <taxon>Adineta</taxon>
    </lineage>
</organism>
<protein>
    <submittedName>
        <fullName evidence="8">Uncharacterized protein</fullName>
    </submittedName>
</protein>
<name>A0A819XGJ5_9BILA</name>
<dbReference type="PANTHER" id="PTHR23033">
    <property type="entry name" value="BETA1,3-GALACTOSYLTRANSFERASE"/>
    <property type="match status" value="1"/>
</dbReference>
<evidence type="ECO:0000256" key="3">
    <source>
        <dbReference type="ARBA" id="ARBA00022692"/>
    </source>
</evidence>
<keyword evidence="3" id="KW-0812">Transmembrane</keyword>
<dbReference type="InterPro" id="IPR026050">
    <property type="entry name" value="C1GALT1/C1GALT1_chp1"/>
</dbReference>
<dbReference type="EMBL" id="CAJOBB010005656">
    <property type="protein sequence ID" value="CAF4135975.1"/>
    <property type="molecule type" value="Genomic_DNA"/>
</dbReference>
<keyword evidence="4" id="KW-0735">Signal-anchor</keyword>
<evidence type="ECO:0000313" key="9">
    <source>
        <dbReference type="Proteomes" id="UP000663868"/>
    </source>
</evidence>
<evidence type="ECO:0000313" key="8">
    <source>
        <dbReference type="EMBL" id="CAF4135975.1"/>
    </source>
</evidence>
<feature type="region of interest" description="Disordered" evidence="7">
    <location>
        <begin position="235"/>
        <end position="258"/>
    </location>
</feature>
<dbReference type="Proteomes" id="UP000663868">
    <property type="component" value="Unassembled WGS sequence"/>
</dbReference>
<evidence type="ECO:0000256" key="2">
    <source>
        <dbReference type="ARBA" id="ARBA00006462"/>
    </source>
</evidence>
<sequence length="258" mass="29996">VHVRRGMHAGGASYALSRESLRRFDEAHKDPNSTCLKDGGAEDIEIARCLRTKDVYPGQSLDKQNRELFHPLNYTAHFSGNINTTFGEMTEHPLQSGDNCCGDQTISFHYVDPDQIYLMDFYEREILSWENEYLRSRETECLLIETMNEMRKERSLSFKLISNLTTKHNYDEQVYYIKQHLKENCNNSFSPPSYPILNVKSSVNTTTKQDSTLARHNRPTIINNAHVHRLKPNIEHHHQQQQPKTMYNTGHRKENSGL</sequence>
<evidence type="ECO:0000256" key="4">
    <source>
        <dbReference type="ARBA" id="ARBA00022968"/>
    </source>
</evidence>
<evidence type="ECO:0000256" key="7">
    <source>
        <dbReference type="SAM" id="MobiDB-lite"/>
    </source>
</evidence>